<dbReference type="Proteomes" id="UP001215280">
    <property type="component" value="Unassembled WGS sequence"/>
</dbReference>
<organism evidence="2 3">
    <name type="scientific">Mycena maculata</name>
    <dbReference type="NCBI Taxonomy" id="230809"/>
    <lineage>
        <taxon>Eukaryota</taxon>
        <taxon>Fungi</taxon>
        <taxon>Dikarya</taxon>
        <taxon>Basidiomycota</taxon>
        <taxon>Agaricomycotina</taxon>
        <taxon>Agaricomycetes</taxon>
        <taxon>Agaricomycetidae</taxon>
        <taxon>Agaricales</taxon>
        <taxon>Marasmiineae</taxon>
        <taxon>Mycenaceae</taxon>
        <taxon>Mycena</taxon>
    </lineage>
</organism>
<evidence type="ECO:0000256" key="1">
    <source>
        <dbReference type="SAM" id="SignalP"/>
    </source>
</evidence>
<gene>
    <name evidence="2" type="ORF">DFH07DRAFT_377371</name>
</gene>
<proteinExistence type="predicted"/>
<comment type="caution">
    <text evidence="2">The sequence shown here is derived from an EMBL/GenBank/DDBJ whole genome shotgun (WGS) entry which is preliminary data.</text>
</comment>
<evidence type="ECO:0000313" key="2">
    <source>
        <dbReference type="EMBL" id="KAJ7764547.1"/>
    </source>
</evidence>
<sequence length="104" mass="11408">MRFSIAFCLASVAAALAVAPVAQKCAACGKEIKGSDNAMYKFEHRFPDVNTTLCIYEEKREDKKPKNQGFCSYNNAGVLIKNPDDLTNCPAGPLKMEDCKEKKG</sequence>
<accession>A0AAD7JGR0</accession>
<dbReference type="EMBL" id="JARJLG010000037">
    <property type="protein sequence ID" value="KAJ7764547.1"/>
    <property type="molecule type" value="Genomic_DNA"/>
</dbReference>
<keyword evidence="3" id="KW-1185">Reference proteome</keyword>
<dbReference type="AlphaFoldDB" id="A0AAD7JGR0"/>
<feature type="signal peptide" evidence="1">
    <location>
        <begin position="1"/>
        <end position="17"/>
    </location>
</feature>
<protein>
    <submittedName>
        <fullName evidence="2">Uncharacterized protein</fullName>
    </submittedName>
</protein>
<name>A0AAD7JGR0_9AGAR</name>
<keyword evidence="1" id="KW-0732">Signal</keyword>
<reference evidence="2" key="1">
    <citation type="submission" date="2023-03" db="EMBL/GenBank/DDBJ databases">
        <title>Massive genome expansion in bonnet fungi (Mycena s.s.) driven by repeated elements and novel gene families across ecological guilds.</title>
        <authorList>
            <consortium name="Lawrence Berkeley National Laboratory"/>
            <person name="Harder C.B."/>
            <person name="Miyauchi S."/>
            <person name="Viragh M."/>
            <person name="Kuo A."/>
            <person name="Thoen E."/>
            <person name="Andreopoulos B."/>
            <person name="Lu D."/>
            <person name="Skrede I."/>
            <person name="Drula E."/>
            <person name="Henrissat B."/>
            <person name="Morin E."/>
            <person name="Kohler A."/>
            <person name="Barry K."/>
            <person name="LaButti K."/>
            <person name="Morin E."/>
            <person name="Salamov A."/>
            <person name="Lipzen A."/>
            <person name="Mereny Z."/>
            <person name="Hegedus B."/>
            <person name="Baldrian P."/>
            <person name="Stursova M."/>
            <person name="Weitz H."/>
            <person name="Taylor A."/>
            <person name="Grigoriev I.V."/>
            <person name="Nagy L.G."/>
            <person name="Martin F."/>
            <person name="Kauserud H."/>
        </authorList>
    </citation>
    <scope>NUCLEOTIDE SEQUENCE</scope>
    <source>
        <strain evidence="2">CBHHK188m</strain>
    </source>
</reference>
<feature type="chain" id="PRO_5042199215" evidence="1">
    <location>
        <begin position="18"/>
        <end position="104"/>
    </location>
</feature>
<evidence type="ECO:0000313" key="3">
    <source>
        <dbReference type="Proteomes" id="UP001215280"/>
    </source>
</evidence>